<evidence type="ECO:0008006" key="2">
    <source>
        <dbReference type="Google" id="ProtNLM"/>
    </source>
</evidence>
<proteinExistence type="predicted"/>
<dbReference type="SUPFAM" id="SSF56731">
    <property type="entry name" value="DNA primase core"/>
    <property type="match status" value="1"/>
</dbReference>
<accession>A0A382ECG5</accession>
<evidence type="ECO:0000313" key="1">
    <source>
        <dbReference type="EMBL" id="SVB48109.1"/>
    </source>
</evidence>
<gene>
    <name evidence="1" type="ORF">METZ01_LOCUS200963</name>
</gene>
<name>A0A382ECG5_9ZZZZ</name>
<organism evidence="1">
    <name type="scientific">marine metagenome</name>
    <dbReference type="NCBI Taxonomy" id="408172"/>
    <lineage>
        <taxon>unclassified sequences</taxon>
        <taxon>metagenomes</taxon>
        <taxon>ecological metagenomes</taxon>
    </lineage>
</organism>
<dbReference type="AlphaFoldDB" id="A0A382ECG5"/>
<feature type="non-terminal residue" evidence="1">
    <location>
        <position position="1"/>
    </location>
</feature>
<protein>
    <recommendedName>
        <fullName evidence="2">DNA primase catalytic core N-terminal domain-containing protein</fullName>
    </recommendedName>
</protein>
<sequence length="274" mass="31845">KCHNCGIGGSLKFLLDKLDPTLSRQYSFENYKEEKGEPEQQEKIPIFRKPVFTKIGAPRLIDLEPDHPAVKFCDVRMLPKVRYSDLHFVDCFKSWVSKYDVELAARLKENDPRIIIPFFSKDRKLIAAQGRSLENNTLRYFTIKIDKSATKIFGLDRIKEDELIYIVEGPFDSMFLPNSLAMAGSDLDDVSMFYAKNVVFVYDNEPRNTEIVHKIEKSIKKGFAVCIWPDTVKFKDINDMVIGEMDILEIIDIINMNTYRGLPARIKFNQWKRT</sequence>
<dbReference type="EMBL" id="UINC01043701">
    <property type="protein sequence ID" value="SVB48109.1"/>
    <property type="molecule type" value="Genomic_DNA"/>
</dbReference>
<reference evidence="1" key="1">
    <citation type="submission" date="2018-05" db="EMBL/GenBank/DDBJ databases">
        <authorList>
            <person name="Lanie J.A."/>
            <person name="Ng W.-L."/>
            <person name="Kazmierczak K.M."/>
            <person name="Andrzejewski T.M."/>
            <person name="Davidsen T.M."/>
            <person name="Wayne K.J."/>
            <person name="Tettelin H."/>
            <person name="Glass J.I."/>
            <person name="Rusch D."/>
            <person name="Podicherti R."/>
            <person name="Tsui H.-C.T."/>
            <person name="Winkler M.E."/>
        </authorList>
    </citation>
    <scope>NUCLEOTIDE SEQUENCE</scope>
</reference>